<dbReference type="SUPFAM" id="SSF53244">
    <property type="entry name" value="MurD-like peptide ligases, peptide-binding domain"/>
    <property type="match status" value="1"/>
</dbReference>
<dbReference type="GO" id="GO:0071555">
    <property type="term" value="P:cell wall organization"/>
    <property type="evidence" value="ECO:0007669"/>
    <property type="project" value="UniProtKB-KW"/>
</dbReference>
<dbReference type="InterPro" id="IPR005761">
    <property type="entry name" value="UDP-N-AcMur-Glu-dNH2Pim_ligase"/>
</dbReference>
<comment type="catalytic activity">
    <reaction evidence="8 15">
        <text>UDP-N-acetyl-alpha-D-muramoyl-L-alanyl-D-glutamate + meso-2,6-diaminopimelate + ATP = UDP-N-acetyl-alpha-D-muramoyl-L-alanyl-gamma-D-glutamyl-meso-2,6-diaminopimelate + ADP + phosphate + H(+)</text>
        <dbReference type="Rhea" id="RHEA:23676"/>
        <dbReference type="ChEBI" id="CHEBI:15378"/>
        <dbReference type="ChEBI" id="CHEBI:30616"/>
        <dbReference type="ChEBI" id="CHEBI:43474"/>
        <dbReference type="ChEBI" id="CHEBI:57791"/>
        <dbReference type="ChEBI" id="CHEBI:83900"/>
        <dbReference type="ChEBI" id="CHEBI:83905"/>
        <dbReference type="ChEBI" id="CHEBI:456216"/>
        <dbReference type="EC" id="6.3.2.13"/>
    </reaction>
</comment>
<dbReference type="InterPro" id="IPR036615">
    <property type="entry name" value="Mur_ligase_C_dom_sf"/>
</dbReference>
<dbReference type="InterPro" id="IPR004101">
    <property type="entry name" value="Mur_ligase_C"/>
</dbReference>
<dbReference type="Pfam" id="PF01225">
    <property type="entry name" value="Mur_ligase"/>
    <property type="match status" value="1"/>
</dbReference>
<dbReference type="Gene3D" id="3.40.1390.10">
    <property type="entry name" value="MurE/MurF, N-terminal domain"/>
    <property type="match status" value="1"/>
</dbReference>
<feature type="binding site" evidence="15">
    <location>
        <position position="477"/>
    </location>
    <ligand>
        <name>meso-2,6-diaminopimelate</name>
        <dbReference type="ChEBI" id="CHEBI:57791"/>
    </ligand>
</feature>
<comment type="pathway">
    <text evidence="1 15 16">Cell wall biogenesis; peptidoglycan biosynthesis.</text>
</comment>
<keyword evidence="15" id="KW-0963">Cytoplasm</keyword>
<dbReference type="EC" id="6.3.2.13" evidence="10 15"/>
<evidence type="ECO:0000256" key="9">
    <source>
        <dbReference type="ARBA" id="ARBA00056782"/>
    </source>
</evidence>
<dbReference type="PANTHER" id="PTHR23135:SF4">
    <property type="entry name" value="UDP-N-ACETYLMURAMOYL-L-ALANYL-D-GLUTAMATE--2,6-DIAMINOPIMELATE LIGASE MURE HOMOLOG, CHLOROPLASTIC"/>
    <property type="match status" value="1"/>
</dbReference>
<dbReference type="Pfam" id="PF08245">
    <property type="entry name" value="Mur_ligase_M"/>
    <property type="match status" value="1"/>
</dbReference>
<evidence type="ECO:0000256" key="11">
    <source>
        <dbReference type="ARBA" id="ARBA00072883"/>
    </source>
</evidence>
<dbReference type="Pfam" id="PF02875">
    <property type="entry name" value="Mur_ligase_C"/>
    <property type="match status" value="1"/>
</dbReference>
<evidence type="ECO:0000256" key="7">
    <source>
        <dbReference type="ARBA" id="ARBA00023316"/>
    </source>
</evidence>
<keyword evidence="7 15" id="KW-0961">Cell wall biogenesis/degradation</keyword>
<evidence type="ECO:0000256" key="16">
    <source>
        <dbReference type="RuleBase" id="RU004135"/>
    </source>
</evidence>
<dbReference type="FunFam" id="3.90.190.20:FF:000006">
    <property type="entry name" value="UDP-N-acetylmuramoyl-L-alanyl-D-glutamate--2,6-diaminopimelate ligase"/>
    <property type="match status" value="1"/>
</dbReference>
<evidence type="ECO:0000256" key="14">
    <source>
        <dbReference type="ARBA" id="ARBA00081560"/>
    </source>
</evidence>
<feature type="binding site" evidence="15">
    <location>
        <position position="49"/>
    </location>
    <ligand>
        <name>UDP-N-acetyl-alpha-D-muramoyl-L-alanyl-D-glutamate</name>
        <dbReference type="ChEBI" id="CHEBI:83900"/>
    </ligand>
</feature>
<comment type="similarity">
    <text evidence="2 15">Belongs to the MurCDEF family. MurE subfamily.</text>
</comment>
<comment type="PTM">
    <text evidence="15">Carboxylation is probably crucial for Mg(2+) binding and, consequently, for the gamma-phosphate positioning of ATP.</text>
</comment>
<dbReference type="GO" id="GO:0000287">
    <property type="term" value="F:magnesium ion binding"/>
    <property type="evidence" value="ECO:0007669"/>
    <property type="project" value="UniProtKB-UniRule"/>
</dbReference>
<sequence>MTREEVEVESYLSTETMMKELQTLLKELPYVYRLINDNNPIITQITADSREVKAGALFCCVKGYTVDGHDFAKEAYAQGAVALLVEREVLDVPIVQIKVNDVFRVLSFLANALYSYPTNDMHMIGITGTNGKTSVTYILEEIFKQNQARTALIGTIQMKIGEKSYPIKNTTPEPSYLFNSFRAMKEAGVDHCMMEVSSHALEEGRIRGIDIDIAVFTNLTQDHLDYHPTMTDYRLAKERLFQQLGNRYDPQYPKYAIINGDDPYADYFIRATSQPVVTYGLTKTSDLYASDIKLSATKTQFTLAGMVSDVTITSRLIGRFNVYNMLAAAATALKSGVPMSDIKAALESIPGVKGRFQSVQTTRDYSVIVDYAHTPDSLKNVLETVQTFTKGKIYCVVGCGGDRDKTKRPLMAHVGETYSDMTILTSDNPRTEEPEAIIKDMEQGLETTDYVIEVDRKQAIHRAIDLAGPDDVILIAGKGHETYQIIGRETYPFDDYQVAHDYLEQRLGD</sequence>
<evidence type="ECO:0000259" key="18">
    <source>
        <dbReference type="Pfam" id="PF02875"/>
    </source>
</evidence>
<evidence type="ECO:0000256" key="10">
    <source>
        <dbReference type="ARBA" id="ARBA00066633"/>
    </source>
</evidence>
<evidence type="ECO:0000256" key="12">
    <source>
        <dbReference type="ARBA" id="ARBA00075482"/>
    </source>
</evidence>
<dbReference type="EMBL" id="FOXC01000002">
    <property type="protein sequence ID" value="SFO99888.1"/>
    <property type="molecule type" value="Genomic_DNA"/>
</dbReference>
<evidence type="ECO:0000256" key="6">
    <source>
        <dbReference type="ARBA" id="ARBA00023306"/>
    </source>
</evidence>
<evidence type="ECO:0000313" key="20">
    <source>
        <dbReference type="EMBL" id="GEM00688.1"/>
    </source>
</evidence>
<dbReference type="InterPro" id="IPR013221">
    <property type="entry name" value="Mur_ligase_cen"/>
</dbReference>
<gene>
    <name evidence="15 20" type="primary">murE</name>
    <name evidence="20" type="ORF">HHA03_02200</name>
    <name evidence="21" type="ORF">SAMN05421839_102206</name>
</gene>
<keyword evidence="5 15" id="KW-0573">Peptidoglycan synthesis</keyword>
<evidence type="ECO:0000256" key="13">
    <source>
        <dbReference type="ARBA" id="ARBA00076158"/>
    </source>
</evidence>
<proteinExistence type="inferred from homology"/>
<evidence type="ECO:0000259" key="19">
    <source>
        <dbReference type="Pfam" id="PF08245"/>
    </source>
</evidence>
<evidence type="ECO:0000256" key="3">
    <source>
        <dbReference type="ARBA" id="ARBA00022618"/>
    </source>
</evidence>
<feature type="binding site" evidence="15">
    <location>
        <position position="481"/>
    </location>
    <ligand>
        <name>meso-2,6-diaminopimelate</name>
        <dbReference type="ChEBI" id="CHEBI:57791"/>
    </ligand>
</feature>
<dbReference type="GO" id="GO:0009252">
    <property type="term" value="P:peptidoglycan biosynthetic process"/>
    <property type="evidence" value="ECO:0007669"/>
    <property type="project" value="UniProtKB-UniRule"/>
</dbReference>
<dbReference type="PANTHER" id="PTHR23135">
    <property type="entry name" value="MUR LIGASE FAMILY MEMBER"/>
    <property type="match status" value="1"/>
</dbReference>
<keyword evidence="6 15" id="KW-0131">Cell cycle</keyword>
<keyword evidence="3 15" id="KW-0132">Cell division</keyword>
<dbReference type="GO" id="GO:0005737">
    <property type="term" value="C:cytoplasm"/>
    <property type="evidence" value="ECO:0007669"/>
    <property type="project" value="UniProtKB-SubCell"/>
</dbReference>
<feature type="domain" description="Mur ligase central" evidence="19">
    <location>
        <begin position="126"/>
        <end position="332"/>
    </location>
</feature>
<dbReference type="Proteomes" id="UP000242243">
    <property type="component" value="Unassembled WGS sequence"/>
</dbReference>
<dbReference type="NCBIfam" id="TIGR01085">
    <property type="entry name" value="murE"/>
    <property type="match status" value="1"/>
</dbReference>
<accession>A0A1I5LRE1</accession>
<feature type="modified residue" description="N6-carboxylysine" evidence="15">
    <location>
        <position position="237"/>
    </location>
</feature>
<dbReference type="Gene3D" id="3.90.190.20">
    <property type="entry name" value="Mur ligase, C-terminal domain"/>
    <property type="match status" value="1"/>
</dbReference>
<dbReference type="AlphaFoldDB" id="A0A1I5LRE1"/>
<dbReference type="SUPFAM" id="SSF63418">
    <property type="entry name" value="MurE/MurF N-terminal domain"/>
    <property type="match status" value="1"/>
</dbReference>
<dbReference type="InterPro" id="IPR036565">
    <property type="entry name" value="Mur-like_cat_sf"/>
</dbReference>
<dbReference type="HAMAP" id="MF_00208">
    <property type="entry name" value="MurE"/>
    <property type="match status" value="1"/>
</dbReference>
<comment type="caution">
    <text evidence="15">Lacks conserved residue(s) required for the propagation of feature annotation.</text>
</comment>
<dbReference type="NCBIfam" id="NF001124">
    <property type="entry name" value="PRK00139.1-2"/>
    <property type="match status" value="1"/>
</dbReference>
<dbReference type="UniPathway" id="UPA00219"/>
<dbReference type="GO" id="GO:0005524">
    <property type="term" value="F:ATP binding"/>
    <property type="evidence" value="ECO:0007669"/>
    <property type="project" value="UniProtKB-UniRule"/>
</dbReference>
<comment type="cofactor">
    <cofactor evidence="15">
        <name>Mg(2+)</name>
        <dbReference type="ChEBI" id="CHEBI:18420"/>
    </cofactor>
</comment>
<feature type="binding site" evidence="15">
    <location>
        <position position="169"/>
    </location>
    <ligand>
        <name>UDP-N-acetyl-alpha-D-muramoyl-L-alanyl-D-glutamate</name>
        <dbReference type="ChEBI" id="CHEBI:83900"/>
    </ligand>
</feature>
<dbReference type="InterPro" id="IPR035911">
    <property type="entry name" value="MurE/MurF_N"/>
</dbReference>
<comment type="function">
    <text evidence="9 15">Catalyzes the addition of meso-diaminopimelic acid to the nucleotide precursor UDP-N-acetylmuramoyl-L-alanyl-D-glutamate (UMAG) in the biosynthesis of bacterial cell-wall peptidoglycan.</text>
</comment>
<dbReference type="EMBL" id="BJWI01000002">
    <property type="protein sequence ID" value="GEM00688.1"/>
    <property type="molecule type" value="Genomic_DNA"/>
</dbReference>
<reference evidence="21 22" key="1">
    <citation type="submission" date="2016-10" db="EMBL/GenBank/DDBJ databases">
        <authorList>
            <person name="de Groot N.N."/>
        </authorList>
    </citation>
    <scope>NUCLEOTIDE SEQUENCE [LARGE SCALE GENOMIC DNA]</scope>
    <source>
        <strain evidence="21 22">DSM 17073</strain>
    </source>
</reference>
<dbReference type="STRING" id="306540.SAMN05421839_102206"/>
<evidence type="ECO:0000259" key="17">
    <source>
        <dbReference type="Pfam" id="PF01225"/>
    </source>
</evidence>
<evidence type="ECO:0000256" key="2">
    <source>
        <dbReference type="ARBA" id="ARBA00005898"/>
    </source>
</evidence>
<feature type="binding site" evidence="15">
    <location>
        <position position="205"/>
    </location>
    <ligand>
        <name>UDP-N-acetyl-alpha-D-muramoyl-L-alanyl-D-glutamate</name>
        <dbReference type="ChEBI" id="CHEBI:83900"/>
    </ligand>
</feature>
<evidence type="ECO:0000256" key="5">
    <source>
        <dbReference type="ARBA" id="ARBA00022984"/>
    </source>
</evidence>
<dbReference type="GO" id="GO:0008360">
    <property type="term" value="P:regulation of cell shape"/>
    <property type="evidence" value="ECO:0007669"/>
    <property type="project" value="UniProtKB-KW"/>
</dbReference>
<organism evidence="21 22">
    <name type="scientific">Halolactibacillus halophilus</name>
    <dbReference type="NCBI Taxonomy" id="306540"/>
    <lineage>
        <taxon>Bacteria</taxon>
        <taxon>Bacillati</taxon>
        <taxon>Bacillota</taxon>
        <taxon>Bacilli</taxon>
        <taxon>Bacillales</taxon>
        <taxon>Bacillaceae</taxon>
        <taxon>Halolactibacillus</taxon>
    </lineage>
</organism>
<feature type="short sequence motif" description="Meso-diaminopimelate recognition motif" evidence="15">
    <location>
        <begin position="427"/>
        <end position="430"/>
    </location>
</feature>
<protein>
    <recommendedName>
        <fullName evidence="11 15">UDP-N-acetylmuramoyl-L-alanyl-D-glutamate--2,6-diaminopimelate ligase</fullName>
        <ecNumber evidence="10 15">6.3.2.13</ecNumber>
    </recommendedName>
    <alternativeName>
        <fullName evidence="12 15">Meso-A2pm-adding enzyme</fullName>
    </alternativeName>
    <alternativeName>
        <fullName evidence="13 15">Meso-diaminopimelate-adding enzyme</fullName>
    </alternativeName>
    <alternativeName>
        <fullName evidence="14 15">UDP-MurNAc-L-Ala-D-Glu:meso-diaminopimelate ligase</fullName>
    </alternativeName>
    <alternativeName>
        <fullName evidence="15">UDP-MurNAc-tripeptide synthetase</fullName>
    </alternativeName>
    <alternativeName>
        <fullName evidence="15">UDP-N-acetylmuramyl-tripeptide synthetase</fullName>
    </alternativeName>
</protein>
<feature type="binding site" evidence="15">
    <location>
        <begin position="128"/>
        <end position="134"/>
    </location>
    <ligand>
        <name>ATP</name>
        <dbReference type="ChEBI" id="CHEBI:30616"/>
    </ligand>
</feature>
<dbReference type="Proteomes" id="UP000321547">
    <property type="component" value="Unassembled WGS sequence"/>
</dbReference>
<evidence type="ECO:0000256" key="1">
    <source>
        <dbReference type="ARBA" id="ARBA00004752"/>
    </source>
</evidence>
<feature type="binding site" evidence="15">
    <location>
        <begin position="170"/>
        <end position="171"/>
    </location>
    <ligand>
        <name>UDP-N-acetyl-alpha-D-muramoyl-L-alanyl-D-glutamate</name>
        <dbReference type="ChEBI" id="CHEBI:83900"/>
    </ligand>
</feature>
<feature type="domain" description="Mur ligase N-terminal catalytic" evidence="17">
    <location>
        <begin position="42"/>
        <end position="89"/>
    </location>
</feature>
<evidence type="ECO:0000256" key="4">
    <source>
        <dbReference type="ARBA" id="ARBA00022960"/>
    </source>
</evidence>
<name>A0A1I5LRE1_9BACI</name>
<feature type="binding site" evidence="15">
    <location>
        <position position="197"/>
    </location>
    <ligand>
        <name>UDP-N-acetyl-alpha-D-muramoyl-L-alanyl-D-glutamate</name>
        <dbReference type="ChEBI" id="CHEBI:83900"/>
    </ligand>
</feature>
<evidence type="ECO:0000313" key="22">
    <source>
        <dbReference type="Proteomes" id="UP000242243"/>
    </source>
</evidence>
<keyword evidence="15" id="KW-0067">ATP-binding</keyword>
<dbReference type="GO" id="GO:0008765">
    <property type="term" value="F:UDP-N-acetylmuramoylalanyl-D-glutamate-2,6-diaminopimelate ligase activity"/>
    <property type="evidence" value="ECO:0007669"/>
    <property type="project" value="UniProtKB-UniRule"/>
</dbReference>
<feature type="binding site" evidence="15">
    <location>
        <position position="403"/>
    </location>
    <ligand>
        <name>meso-2,6-diaminopimelate</name>
        <dbReference type="ChEBI" id="CHEBI:57791"/>
    </ligand>
</feature>
<dbReference type="NCBIfam" id="NF001126">
    <property type="entry name" value="PRK00139.1-4"/>
    <property type="match status" value="1"/>
</dbReference>
<comment type="subcellular location">
    <subcellularLocation>
        <location evidence="15 16">Cytoplasm</location>
    </subcellularLocation>
</comment>
<evidence type="ECO:0000256" key="15">
    <source>
        <dbReference type="HAMAP-Rule" id="MF_00208"/>
    </source>
</evidence>
<feature type="binding site" evidence="15">
    <location>
        <begin position="427"/>
        <end position="430"/>
    </location>
    <ligand>
        <name>meso-2,6-diaminopimelate</name>
        <dbReference type="ChEBI" id="CHEBI:57791"/>
    </ligand>
</feature>
<feature type="domain" description="Mur ligase C-terminal" evidence="18">
    <location>
        <begin position="354"/>
        <end position="479"/>
    </location>
</feature>
<dbReference type="GO" id="GO:0051301">
    <property type="term" value="P:cell division"/>
    <property type="evidence" value="ECO:0007669"/>
    <property type="project" value="UniProtKB-KW"/>
</dbReference>
<dbReference type="SUPFAM" id="SSF53623">
    <property type="entry name" value="MurD-like peptide ligases, catalytic domain"/>
    <property type="match status" value="1"/>
</dbReference>
<evidence type="ECO:0000256" key="8">
    <source>
        <dbReference type="ARBA" id="ARBA00050251"/>
    </source>
</evidence>
<evidence type="ECO:0000313" key="23">
    <source>
        <dbReference type="Proteomes" id="UP000321547"/>
    </source>
</evidence>
<dbReference type="Gene3D" id="3.40.1190.10">
    <property type="entry name" value="Mur-like, catalytic domain"/>
    <property type="match status" value="1"/>
</dbReference>
<keyword evidence="15" id="KW-0547">Nucleotide-binding</keyword>
<reference evidence="20 23" key="2">
    <citation type="submission" date="2019-07" db="EMBL/GenBank/DDBJ databases">
        <title>Whole genome shotgun sequence of Halolactibacillus halophilus NBRC 100868.</title>
        <authorList>
            <person name="Hosoyama A."/>
            <person name="Uohara A."/>
            <person name="Ohji S."/>
            <person name="Ichikawa N."/>
        </authorList>
    </citation>
    <scope>NUCLEOTIDE SEQUENCE [LARGE SCALE GENOMIC DNA]</scope>
    <source>
        <strain evidence="20 23">NBRC 100868</strain>
    </source>
</reference>
<keyword evidence="23" id="KW-1185">Reference proteome</keyword>
<dbReference type="InterPro" id="IPR000713">
    <property type="entry name" value="Mur_ligase_N"/>
</dbReference>
<keyword evidence="4 15" id="KW-0133">Cell shape</keyword>
<keyword evidence="15" id="KW-0460">Magnesium</keyword>
<evidence type="ECO:0000313" key="21">
    <source>
        <dbReference type="EMBL" id="SFO99888.1"/>
    </source>
</evidence>
<keyword evidence="15 21" id="KW-0436">Ligase</keyword>